<dbReference type="Pfam" id="PF03176">
    <property type="entry name" value="MMPL"/>
    <property type="match status" value="2"/>
</dbReference>
<feature type="transmembrane region" description="Helical" evidence="7">
    <location>
        <begin position="761"/>
        <end position="781"/>
    </location>
</feature>
<feature type="transmembrane region" description="Helical" evidence="7">
    <location>
        <begin position="385"/>
        <end position="408"/>
    </location>
</feature>
<feature type="transmembrane region" description="Helical" evidence="7">
    <location>
        <begin position="488"/>
        <end position="508"/>
    </location>
</feature>
<comment type="subcellular location">
    <subcellularLocation>
        <location evidence="1">Cell membrane</location>
        <topology evidence="1">Multi-pass membrane protein</topology>
    </subcellularLocation>
</comment>
<dbReference type="InterPro" id="IPR000731">
    <property type="entry name" value="SSD"/>
</dbReference>
<comment type="caution">
    <text evidence="9">The sequence shown here is derived from an EMBL/GenBank/DDBJ whole genome shotgun (WGS) entry which is preliminary data.</text>
</comment>
<evidence type="ECO:0000256" key="3">
    <source>
        <dbReference type="ARBA" id="ARBA00022692"/>
    </source>
</evidence>
<evidence type="ECO:0000259" key="8">
    <source>
        <dbReference type="PROSITE" id="PS50156"/>
    </source>
</evidence>
<dbReference type="PANTHER" id="PTHR33406:SF13">
    <property type="entry name" value="MEMBRANE PROTEIN YDFJ"/>
    <property type="match status" value="1"/>
</dbReference>
<dbReference type="EMBL" id="JAVDUI010000001">
    <property type="protein sequence ID" value="MDR6892202.1"/>
    <property type="molecule type" value="Genomic_DNA"/>
</dbReference>
<keyword evidence="6" id="KW-0175">Coiled coil</keyword>
<feature type="transmembrane region" description="Helical" evidence="7">
    <location>
        <begin position="649"/>
        <end position="668"/>
    </location>
</feature>
<dbReference type="RefSeq" id="WP_309850871.1">
    <property type="nucleotide sequence ID" value="NZ_BAAAIU010000005.1"/>
</dbReference>
<dbReference type="PANTHER" id="PTHR33406">
    <property type="entry name" value="MEMBRANE PROTEIN MJ1562-RELATED"/>
    <property type="match status" value="1"/>
</dbReference>
<dbReference type="Proteomes" id="UP001247307">
    <property type="component" value="Unassembled WGS sequence"/>
</dbReference>
<dbReference type="Gene3D" id="1.20.1640.10">
    <property type="entry name" value="Multidrug efflux transporter AcrB transmembrane domain"/>
    <property type="match status" value="2"/>
</dbReference>
<evidence type="ECO:0000256" key="1">
    <source>
        <dbReference type="ARBA" id="ARBA00004651"/>
    </source>
</evidence>
<feature type="transmembrane region" description="Helical" evidence="7">
    <location>
        <begin position="716"/>
        <end position="740"/>
    </location>
</feature>
<evidence type="ECO:0000256" key="2">
    <source>
        <dbReference type="ARBA" id="ARBA00022475"/>
    </source>
</evidence>
<sequence>MASLLYRLGRAAARHKAAFIGVWLVILMAVGGSAAAFHGTFVNSFKLPASESYQTLERLKTELPSASGGQGQVALTSSTPFTEEQKKAVADSVKELKKLNHVDSVRDPFAMQKQLDDGKKKVAEFPAQQKAAQAKIDAGKKKLDDSQKQLDAGKKQLAAAQAQIAQLKAAGMTEQAAAAEQQIAPQLAQLKEGQAKIDAGRKELAAAQKKLDDGAKQVAEGKKQTDSTEGLRFVSENGKAALVSLQFDVQAESLQEEDRQAIQDALKPLADKGINVEYSREIVGQTPSLAGPSEIIGVVIAGILLFIMLGTLIAAGLPLLTAIVGVGVGIGGTVALSGLIEFTSVSMTLGSMLGLAVGIDYSLFIINRYRSNRLKGLDKIESIALAVGTAGNAVTFAGLTVIIALAALTVTGIPFLGTMGLVGAATIAVSVLVALTLTPALISLIGRHAMPKKMRAIAEKNEKQITSGSTVADHQVADRRWGAIVTRMPWLTVAVSVIALGLLAIPAAHLKLALPDASSEASESTQYKAYKVVADNFGEGANGPLVIVTDLPEGLSEKEAKDIQYKVADRVRANDDVVAAVPGALSENRQTGVIQVIPKEGPASDSTKDLVNTLKSEQASVKDETGALMHVSGQSAIQIDVSQTLAKALPVYLAVVVGLSLILLLLVFRSILVPLIATAGFLLSLFATLGAVVAIYQDGFLADLFQVNQPGPILSFLPTMVVGILFGLAMDYQMFLVSGMREAHVHGEDARRAVRTGFNHGARVVTVAALIMVSVFAGFIFSHETMIKPMGFGLAFGVLIDAFVIRMTLTPAVLHLLGDKAWWIPGWLDRILPDADVEGAKLEASRASHARETND</sequence>
<dbReference type="InterPro" id="IPR050545">
    <property type="entry name" value="Mycobact_MmpL"/>
</dbReference>
<feature type="transmembrane region" description="Helical" evidence="7">
    <location>
        <begin position="295"/>
        <end position="315"/>
    </location>
</feature>
<gene>
    <name evidence="9" type="ORF">J2S35_001142</name>
</gene>
<dbReference type="AlphaFoldDB" id="A0AAE3YG70"/>
<evidence type="ECO:0000256" key="7">
    <source>
        <dbReference type="SAM" id="Phobius"/>
    </source>
</evidence>
<feature type="transmembrane region" description="Helical" evidence="7">
    <location>
        <begin position="675"/>
        <end position="696"/>
    </location>
</feature>
<reference evidence="9" key="1">
    <citation type="submission" date="2023-07" db="EMBL/GenBank/DDBJ databases">
        <title>Sequencing the genomes of 1000 actinobacteria strains.</title>
        <authorList>
            <person name="Klenk H.-P."/>
        </authorList>
    </citation>
    <scope>NUCLEOTIDE SEQUENCE</scope>
    <source>
        <strain evidence="9">DSM 13988</strain>
    </source>
</reference>
<dbReference type="InterPro" id="IPR004869">
    <property type="entry name" value="MMPL_dom"/>
</dbReference>
<organism evidence="9 10">
    <name type="scientific">Falsarthrobacter nasiphocae</name>
    <dbReference type="NCBI Taxonomy" id="189863"/>
    <lineage>
        <taxon>Bacteria</taxon>
        <taxon>Bacillati</taxon>
        <taxon>Actinomycetota</taxon>
        <taxon>Actinomycetes</taxon>
        <taxon>Micrococcales</taxon>
        <taxon>Micrococcaceae</taxon>
        <taxon>Falsarthrobacter</taxon>
    </lineage>
</organism>
<keyword evidence="3 7" id="KW-0812">Transmembrane</keyword>
<evidence type="ECO:0000313" key="10">
    <source>
        <dbReference type="Proteomes" id="UP001247307"/>
    </source>
</evidence>
<keyword evidence="4 7" id="KW-1133">Transmembrane helix</keyword>
<feature type="transmembrane region" description="Helical" evidence="7">
    <location>
        <begin position="420"/>
        <end position="445"/>
    </location>
</feature>
<evidence type="ECO:0000256" key="5">
    <source>
        <dbReference type="ARBA" id="ARBA00023136"/>
    </source>
</evidence>
<name>A0AAE3YG70_9MICC</name>
<keyword evidence="10" id="KW-1185">Reference proteome</keyword>
<evidence type="ECO:0000256" key="6">
    <source>
        <dbReference type="SAM" id="Coils"/>
    </source>
</evidence>
<evidence type="ECO:0000313" key="9">
    <source>
        <dbReference type="EMBL" id="MDR6892202.1"/>
    </source>
</evidence>
<keyword evidence="5 7" id="KW-0472">Membrane</keyword>
<feature type="coiled-coil region" evidence="6">
    <location>
        <begin position="143"/>
        <end position="210"/>
    </location>
</feature>
<evidence type="ECO:0000256" key="4">
    <source>
        <dbReference type="ARBA" id="ARBA00022989"/>
    </source>
</evidence>
<protein>
    <submittedName>
        <fullName evidence="9">RND superfamily putative drug exporter</fullName>
    </submittedName>
</protein>
<feature type="domain" description="SSD" evidence="8">
    <location>
        <begin position="340"/>
        <end position="444"/>
    </location>
</feature>
<dbReference type="SUPFAM" id="SSF82866">
    <property type="entry name" value="Multidrug efflux transporter AcrB transmembrane domain"/>
    <property type="match status" value="2"/>
</dbReference>
<feature type="transmembrane region" description="Helical" evidence="7">
    <location>
        <begin position="346"/>
        <end position="364"/>
    </location>
</feature>
<proteinExistence type="predicted"/>
<keyword evidence="2" id="KW-1003">Cell membrane</keyword>
<feature type="transmembrane region" description="Helical" evidence="7">
    <location>
        <begin position="793"/>
        <end position="817"/>
    </location>
</feature>
<dbReference type="PROSITE" id="PS50156">
    <property type="entry name" value="SSD"/>
    <property type="match status" value="1"/>
</dbReference>
<feature type="transmembrane region" description="Helical" evidence="7">
    <location>
        <begin position="322"/>
        <end position="340"/>
    </location>
</feature>
<dbReference type="GO" id="GO:0005886">
    <property type="term" value="C:plasma membrane"/>
    <property type="evidence" value="ECO:0007669"/>
    <property type="project" value="UniProtKB-SubCell"/>
</dbReference>
<accession>A0AAE3YG70</accession>